<accession>A0A0A9EPY0</accession>
<keyword evidence="1" id="KW-1133">Transmembrane helix</keyword>
<proteinExistence type="predicted"/>
<name>A0A0A9EPY0_ARUDO</name>
<organism evidence="2">
    <name type="scientific">Arundo donax</name>
    <name type="common">Giant reed</name>
    <name type="synonym">Donax arundinaceus</name>
    <dbReference type="NCBI Taxonomy" id="35708"/>
    <lineage>
        <taxon>Eukaryota</taxon>
        <taxon>Viridiplantae</taxon>
        <taxon>Streptophyta</taxon>
        <taxon>Embryophyta</taxon>
        <taxon>Tracheophyta</taxon>
        <taxon>Spermatophyta</taxon>
        <taxon>Magnoliopsida</taxon>
        <taxon>Liliopsida</taxon>
        <taxon>Poales</taxon>
        <taxon>Poaceae</taxon>
        <taxon>PACMAD clade</taxon>
        <taxon>Arundinoideae</taxon>
        <taxon>Arundineae</taxon>
        <taxon>Arundo</taxon>
    </lineage>
</organism>
<dbReference type="AlphaFoldDB" id="A0A0A9EPY0"/>
<evidence type="ECO:0000313" key="2">
    <source>
        <dbReference type="EMBL" id="JAD98072.1"/>
    </source>
</evidence>
<feature type="transmembrane region" description="Helical" evidence="1">
    <location>
        <begin position="36"/>
        <end position="53"/>
    </location>
</feature>
<keyword evidence="1" id="KW-0472">Membrane</keyword>
<feature type="transmembrane region" description="Helical" evidence="1">
    <location>
        <begin position="6"/>
        <end position="24"/>
    </location>
</feature>
<reference evidence="2" key="1">
    <citation type="submission" date="2014-09" db="EMBL/GenBank/DDBJ databases">
        <authorList>
            <person name="Magalhaes I.L.F."/>
            <person name="Oliveira U."/>
            <person name="Santos F.R."/>
            <person name="Vidigal T.H.D.A."/>
            <person name="Brescovit A.D."/>
            <person name="Santos A.J."/>
        </authorList>
    </citation>
    <scope>NUCLEOTIDE SEQUENCE</scope>
    <source>
        <tissue evidence="2">Shoot tissue taken approximately 20 cm above the soil surface</tissue>
    </source>
</reference>
<sequence>MIAVKLIAAVVFVGITSVSGNYCYLNIFLLRTNCKFFVRLLLSMFSLNMSIVIF</sequence>
<protein>
    <submittedName>
        <fullName evidence="2">Uncharacterized protein</fullName>
    </submittedName>
</protein>
<dbReference type="EMBL" id="GBRH01199823">
    <property type="protein sequence ID" value="JAD98072.1"/>
    <property type="molecule type" value="Transcribed_RNA"/>
</dbReference>
<reference evidence="2" key="2">
    <citation type="journal article" date="2015" name="Data Brief">
        <title>Shoot transcriptome of the giant reed, Arundo donax.</title>
        <authorList>
            <person name="Barrero R.A."/>
            <person name="Guerrero F.D."/>
            <person name="Moolhuijzen P."/>
            <person name="Goolsby J.A."/>
            <person name="Tidwell J."/>
            <person name="Bellgard S.E."/>
            <person name="Bellgard M.I."/>
        </authorList>
    </citation>
    <scope>NUCLEOTIDE SEQUENCE</scope>
    <source>
        <tissue evidence="2">Shoot tissue taken approximately 20 cm above the soil surface</tissue>
    </source>
</reference>
<keyword evidence="1" id="KW-0812">Transmembrane</keyword>
<evidence type="ECO:0000256" key="1">
    <source>
        <dbReference type="SAM" id="Phobius"/>
    </source>
</evidence>